<evidence type="ECO:0000313" key="14">
    <source>
        <dbReference type="EMBL" id="GMR39204.1"/>
    </source>
</evidence>
<keyword evidence="3 13" id="KW-0813">Transport</keyword>
<dbReference type="Proteomes" id="UP001328107">
    <property type="component" value="Unassembled WGS sequence"/>
</dbReference>
<keyword evidence="7" id="KW-0915">Sodium</keyword>
<reference evidence="15" key="1">
    <citation type="submission" date="2022-10" db="EMBL/GenBank/DDBJ databases">
        <title>Genome assembly of Pristionchus species.</title>
        <authorList>
            <person name="Yoshida K."/>
            <person name="Sommer R.J."/>
        </authorList>
    </citation>
    <scope>NUCLEOTIDE SEQUENCE [LARGE SCALE GENOMIC DNA]</scope>
    <source>
        <strain evidence="15">RS5460</strain>
    </source>
</reference>
<comment type="similarity">
    <text evidence="2 13">Belongs to the amiloride-sensitive sodium channel (TC 1.A.6) family.</text>
</comment>
<evidence type="ECO:0000313" key="15">
    <source>
        <dbReference type="Proteomes" id="UP001328107"/>
    </source>
</evidence>
<evidence type="ECO:0000256" key="13">
    <source>
        <dbReference type="RuleBase" id="RU000679"/>
    </source>
</evidence>
<keyword evidence="8 13" id="KW-0406">Ion transport</keyword>
<name>A0AAN4ZFX9_9BILA</name>
<dbReference type="GO" id="GO:0005886">
    <property type="term" value="C:plasma membrane"/>
    <property type="evidence" value="ECO:0007669"/>
    <property type="project" value="TreeGrafter"/>
</dbReference>
<gene>
    <name evidence="14" type="ORF">PMAYCL1PPCAC_09399</name>
</gene>
<feature type="non-terminal residue" evidence="14">
    <location>
        <position position="111"/>
    </location>
</feature>
<protein>
    <submittedName>
        <fullName evidence="14">Uncharacterized protein</fullName>
    </submittedName>
</protein>
<dbReference type="PANTHER" id="PTHR11690:SF269">
    <property type="entry name" value="DEGENERIN-LIKE PROTEIN ASIC-2"/>
    <property type="match status" value="1"/>
</dbReference>
<keyword evidence="5 13" id="KW-0812">Transmembrane</keyword>
<dbReference type="Pfam" id="PF00858">
    <property type="entry name" value="ASC"/>
    <property type="match status" value="1"/>
</dbReference>
<dbReference type="PANTHER" id="PTHR11690">
    <property type="entry name" value="AMILORIDE-SENSITIVE SODIUM CHANNEL-RELATED"/>
    <property type="match status" value="1"/>
</dbReference>
<dbReference type="Gene3D" id="1.10.287.820">
    <property type="entry name" value="Acid-sensing ion channel domain"/>
    <property type="match status" value="1"/>
</dbReference>
<evidence type="ECO:0000256" key="3">
    <source>
        <dbReference type="ARBA" id="ARBA00022448"/>
    </source>
</evidence>
<evidence type="ECO:0000256" key="7">
    <source>
        <dbReference type="ARBA" id="ARBA00023053"/>
    </source>
</evidence>
<evidence type="ECO:0000256" key="8">
    <source>
        <dbReference type="ARBA" id="ARBA00023065"/>
    </source>
</evidence>
<feature type="non-terminal residue" evidence="14">
    <location>
        <position position="1"/>
    </location>
</feature>
<comment type="subcellular location">
    <subcellularLocation>
        <location evidence="1">Membrane</location>
        <topology evidence="1">Multi-pass membrane protein</topology>
    </subcellularLocation>
</comment>
<keyword evidence="9" id="KW-0472">Membrane</keyword>
<evidence type="ECO:0000256" key="10">
    <source>
        <dbReference type="ARBA" id="ARBA00023180"/>
    </source>
</evidence>
<evidence type="ECO:0000256" key="2">
    <source>
        <dbReference type="ARBA" id="ARBA00007193"/>
    </source>
</evidence>
<comment type="caution">
    <text evidence="14">The sequence shown here is derived from an EMBL/GenBank/DDBJ whole genome shotgun (WGS) entry which is preliminary data.</text>
</comment>
<keyword evidence="12 13" id="KW-0407">Ion channel</keyword>
<dbReference type="InterPro" id="IPR001873">
    <property type="entry name" value="ENaC"/>
</dbReference>
<dbReference type="GO" id="GO:0015280">
    <property type="term" value="F:ligand-gated sodium channel activity"/>
    <property type="evidence" value="ECO:0007669"/>
    <property type="project" value="TreeGrafter"/>
</dbReference>
<keyword evidence="15" id="KW-1185">Reference proteome</keyword>
<dbReference type="AlphaFoldDB" id="A0AAN4ZFX9"/>
<evidence type="ECO:0000256" key="9">
    <source>
        <dbReference type="ARBA" id="ARBA00023136"/>
    </source>
</evidence>
<organism evidence="14 15">
    <name type="scientific">Pristionchus mayeri</name>
    <dbReference type="NCBI Taxonomy" id="1317129"/>
    <lineage>
        <taxon>Eukaryota</taxon>
        <taxon>Metazoa</taxon>
        <taxon>Ecdysozoa</taxon>
        <taxon>Nematoda</taxon>
        <taxon>Chromadorea</taxon>
        <taxon>Rhabditida</taxon>
        <taxon>Rhabditina</taxon>
        <taxon>Diplogasteromorpha</taxon>
        <taxon>Diplogasteroidea</taxon>
        <taxon>Neodiplogasteridae</taxon>
        <taxon>Pristionchus</taxon>
    </lineage>
</organism>
<keyword evidence="4 13" id="KW-0894">Sodium channel</keyword>
<evidence type="ECO:0000256" key="4">
    <source>
        <dbReference type="ARBA" id="ARBA00022461"/>
    </source>
</evidence>
<evidence type="ECO:0000256" key="12">
    <source>
        <dbReference type="ARBA" id="ARBA00023303"/>
    </source>
</evidence>
<sequence>NFKYTFDACQHSCLQRLAWAHCKCVDPQYCDMLQSTLSRLYNSVLCLVNLTSKVGAANEEEAGKVCDCRPHCHESSIKKTVTYGVYPSAKYKVATGTQEQREILLDTQGGG</sequence>
<keyword evidence="11 13" id="KW-0739">Sodium transport</keyword>
<keyword evidence="6" id="KW-1133">Transmembrane helix</keyword>
<accession>A0AAN4ZFX9</accession>
<dbReference type="EMBL" id="BTRK01000002">
    <property type="protein sequence ID" value="GMR39204.1"/>
    <property type="molecule type" value="Genomic_DNA"/>
</dbReference>
<proteinExistence type="inferred from homology"/>
<evidence type="ECO:0000256" key="6">
    <source>
        <dbReference type="ARBA" id="ARBA00022989"/>
    </source>
</evidence>
<evidence type="ECO:0000256" key="1">
    <source>
        <dbReference type="ARBA" id="ARBA00004141"/>
    </source>
</evidence>
<keyword evidence="10" id="KW-0325">Glycoprotein</keyword>
<evidence type="ECO:0000256" key="11">
    <source>
        <dbReference type="ARBA" id="ARBA00023201"/>
    </source>
</evidence>
<evidence type="ECO:0000256" key="5">
    <source>
        <dbReference type="ARBA" id="ARBA00022692"/>
    </source>
</evidence>